<protein>
    <submittedName>
        <fullName evidence="1">Uncharacterized protein</fullName>
    </submittedName>
</protein>
<gene>
    <name evidence="1" type="ORF">AVEN_220173_1</name>
</gene>
<organism evidence="1 2">
    <name type="scientific">Araneus ventricosus</name>
    <name type="common">Orbweaver spider</name>
    <name type="synonym">Epeira ventricosa</name>
    <dbReference type="NCBI Taxonomy" id="182803"/>
    <lineage>
        <taxon>Eukaryota</taxon>
        <taxon>Metazoa</taxon>
        <taxon>Ecdysozoa</taxon>
        <taxon>Arthropoda</taxon>
        <taxon>Chelicerata</taxon>
        <taxon>Arachnida</taxon>
        <taxon>Araneae</taxon>
        <taxon>Araneomorphae</taxon>
        <taxon>Entelegynae</taxon>
        <taxon>Araneoidea</taxon>
        <taxon>Araneidae</taxon>
        <taxon>Araneus</taxon>
    </lineage>
</organism>
<evidence type="ECO:0000313" key="1">
    <source>
        <dbReference type="EMBL" id="GBN63891.1"/>
    </source>
</evidence>
<dbReference type="Proteomes" id="UP000499080">
    <property type="component" value="Unassembled WGS sequence"/>
</dbReference>
<name>A0A4Y2QKN3_ARAVE</name>
<reference evidence="1 2" key="1">
    <citation type="journal article" date="2019" name="Sci. Rep.">
        <title>Orb-weaving spider Araneus ventricosus genome elucidates the spidroin gene catalogue.</title>
        <authorList>
            <person name="Kono N."/>
            <person name="Nakamura H."/>
            <person name="Ohtoshi R."/>
            <person name="Moran D.A.P."/>
            <person name="Shinohara A."/>
            <person name="Yoshida Y."/>
            <person name="Fujiwara M."/>
            <person name="Mori M."/>
            <person name="Tomita M."/>
            <person name="Arakawa K."/>
        </authorList>
    </citation>
    <scope>NUCLEOTIDE SEQUENCE [LARGE SCALE GENOMIC DNA]</scope>
</reference>
<keyword evidence="2" id="KW-1185">Reference proteome</keyword>
<sequence>MTERRPMSPCLMSLQQLYRLGGHRTVQYGTHALHYFSNNLPVSADIYRNVALIVRCPDDRKSLPGSVASLGQLFEPGHSWKIVFHPNVL</sequence>
<comment type="caution">
    <text evidence="1">The sequence shown here is derived from an EMBL/GenBank/DDBJ whole genome shotgun (WGS) entry which is preliminary data.</text>
</comment>
<proteinExistence type="predicted"/>
<dbReference type="EMBL" id="BGPR01014135">
    <property type="protein sequence ID" value="GBN63891.1"/>
    <property type="molecule type" value="Genomic_DNA"/>
</dbReference>
<evidence type="ECO:0000313" key="2">
    <source>
        <dbReference type="Proteomes" id="UP000499080"/>
    </source>
</evidence>
<dbReference type="AlphaFoldDB" id="A0A4Y2QKN3"/>
<accession>A0A4Y2QKN3</accession>